<dbReference type="PROSITE" id="PS51462">
    <property type="entry name" value="NUDIX"/>
    <property type="match status" value="1"/>
</dbReference>
<dbReference type="InterPro" id="IPR000086">
    <property type="entry name" value="NUDIX_hydrolase_dom"/>
</dbReference>
<reference evidence="4 5" key="1">
    <citation type="submission" date="2016-11" db="EMBL/GenBank/DDBJ databases">
        <authorList>
            <person name="Jaros S."/>
            <person name="Januszkiewicz K."/>
            <person name="Wedrychowicz H."/>
        </authorList>
    </citation>
    <scope>NUCLEOTIDE SEQUENCE [LARGE SCALE GENOMIC DNA]</scope>
    <source>
        <strain evidence="4 5">DSM 3090</strain>
    </source>
</reference>
<dbReference type="Pfam" id="PF00293">
    <property type="entry name" value="NUDIX"/>
    <property type="match status" value="1"/>
</dbReference>
<dbReference type="GO" id="GO:0006754">
    <property type="term" value="P:ATP biosynthetic process"/>
    <property type="evidence" value="ECO:0007669"/>
    <property type="project" value="TreeGrafter"/>
</dbReference>
<evidence type="ECO:0000256" key="2">
    <source>
        <dbReference type="RuleBase" id="RU003476"/>
    </source>
</evidence>
<evidence type="ECO:0000259" key="3">
    <source>
        <dbReference type="PROSITE" id="PS51462"/>
    </source>
</evidence>
<keyword evidence="5" id="KW-1185">Reference proteome</keyword>
<feature type="domain" description="Nudix hydrolase" evidence="3">
    <location>
        <begin position="2"/>
        <end position="133"/>
    </location>
</feature>
<dbReference type="PANTHER" id="PTHR21340">
    <property type="entry name" value="DIADENOSINE 5,5-P1,P4-TETRAPHOSPHATE PYROPHOSPHOHYDROLASE MUTT"/>
    <property type="match status" value="1"/>
</dbReference>
<dbReference type="PANTHER" id="PTHR21340:SF0">
    <property type="entry name" value="BIS(5'-NUCLEOSYL)-TETRAPHOSPHATASE [ASYMMETRICAL]"/>
    <property type="match status" value="1"/>
</dbReference>
<sequence length="135" mass="15760">MQYEVSSGAVVFTRKGKDIYFVIVKSLEGVYGFPKGHIEGNETEEETALREIYEEIGVKPQILAGFRTIDEYPIIKKKDVIKRIIYFVAEYDNQQLCYQEEELEGAYLMTYKEAMNAFQFESSKRILNEAKEFIE</sequence>
<gene>
    <name evidence="4" type="ORF">SAMN02745248_00902</name>
</gene>
<dbReference type="Proteomes" id="UP000183952">
    <property type="component" value="Unassembled WGS sequence"/>
</dbReference>
<dbReference type="InterPro" id="IPR015797">
    <property type="entry name" value="NUDIX_hydrolase-like_dom_sf"/>
</dbReference>
<dbReference type="EMBL" id="FRAD01000006">
    <property type="protein sequence ID" value="SHJ77226.1"/>
    <property type="molecule type" value="Genomic_DNA"/>
</dbReference>
<organism evidence="4 5">
    <name type="scientific">Hathewaya proteolytica DSM 3090</name>
    <dbReference type="NCBI Taxonomy" id="1121331"/>
    <lineage>
        <taxon>Bacteria</taxon>
        <taxon>Bacillati</taxon>
        <taxon>Bacillota</taxon>
        <taxon>Clostridia</taxon>
        <taxon>Eubacteriales</taxon>
        <taxon>Clostridiaceae</taxon>
        <taxon>Hathewaya</taxon>
    </lineage>
</organism>
<dbReference type="GO" id="GO:0006167">
    <property type="term" value="P:AMP biosynthetic process"/>
    <property type="evidence" value="ECO:0007669"/>
    <property type="project" value="TreeGrafter"/>
</dbReference>
<dbReference type="Gene3D" id="3.90.79.10">
    <property type="entry name" value="Nucleoside Triphosphate Pyrophosphohydrolase"/>
    <property type="match status" value="1"/>
</dbReference>
<proteinExistence type="inferred from homology"/>
<dbReference type="InterPro" id="IPR051325">
    <property type="entry name" value="Nudix_hydrolase_domain"/>
</dbReference>
<dbReference type="RefSeq" id="WP_072902794.1">
    <property type="nucleotide sequence ID" value="NZ_FRAD01000006.1"/>
</dbReference>
<protein>
    <submittedName>
        <fullName evidence="4">NUDIX domain-containing protein</fullName>
    </submittedName>
</protein>
<keyword evidence="1 2" id="KW-0378">Hydrolase</keyword>
<dbReference type="AlphaFoldDB" id="A0A1M6M1G2"/>
<dbReference type="InterPro" id="IPR020084">
    <property type="entry name" value="NUDIX_hydrolase_CS"/>
</dbReference>
<evidence type="ECO:0000313" key="5">
    <source>
        <dbReference type="Proteomes" id="UP000183952"/>
    </source>
</evidence>
<dbReference type="SUPFAM" id="SSF55811">
    <property type="entry name" value="Nudix"/>
    <property type="match status" value="1"/>
</dbReference>
<dbReference type="OrthoDB" id="9816289at2"/>
<accession>A0A1M6M1G2</accession>
<evidence type="ECO:0000256" key="1">
    <source>
        <dbReference type="ARBA" id="ARBA00022801"/>
    </source>
</evidence>
<name>A0A1M6M1G2_9CLOT</name>
<dbReference type="GO" id="GO:0004081">
    <property type="term" value="F:bis(5'-nucleosyl)-tetraphosphatase (asymmetrical) activity"/>
    <property type="evidence" value="ECO:0007669"/>
    <property type="project" value="TreeGrafter"/>
</dbReference>
<dbReference type="InterPro" id="IPR020476">
    <property type="entry name" value="Nudix_hydrolase"/>
</dbReference>
<dbReference type="STRING" id="1121331.SAMN02745248_00902"/>
<evidence type="ECO:0000313" key="4">
    <source>
        <dbReference type="EMBL" id="SHJ77226.1"/>
    </source>
</evidence>
<dbReference type="PROSITE" id="PS00893">
    <property type="entry name" value="NUDIX_BOX"/>
    <property type="match status" value="1"/>
</dbReference>
<dbReference type="PRINTS" id="PR00502">
    <property type="entry name" value="NUDIXFAMILY"/>
</dbReference>
<comment type="similarity">
    <text evidence="2">Belongs to the Nudix hydrolase family.</text>
</comment>